<sequence length="142" mass="15305">MDEAILERLEGGSGIFVAEVDGKLAGFAMTSDPGQATHNGPAVRALELAAEDEPTLRRFLYGPAAVSPAFQGQGILSGLLVDLSLRLQEQFDQGVAFVDHANERSLAVHRHFGMSALSSFELNGSLYTAFIFHPELFTDRLA</sequence>
<reference evidence="2 3" key="1">
    <citation type="submission" date="2020-01" db="EMBL/GenBank/DDBJ databases">
        <title>Pseudarthrobacter psychrotolerans sp. nov., isolated from antarctic soil.</title>
        <authorList>
            <person name="Shin Y."/>
            <person name="Park W."/>
        </authorList>
    </citation>
    <scope>NUCLEOTIDE SEQUENCE [LARGE SCALE GENOMIC DNA]</scope>
    <source>
        <strain evidence="2 3">YJ56</strain>
    </source>
</reference>
<name>A0A6P1NIA3_9MICC</name>
<dbReference type="InterPro" id="IPR000182">
    <property type="entry name" value="GNAT_dom"/>
</dbReference>
<dbReference type="KEGG" id="psey:GU243_00640"/>
<evidence type="ECO:0000313" key="2">
    <source>
        <dbReference type="EMBL" id="QHK18537.1"/>
    </source>
</evidence>
<dbReference type="Gene3D" id="3.40.630.30">
    <property type="match status" value="1"/>
</dbReference>
<keyword evidence="2" id="KW-0808">Transferase</keyword>
<evidence type="ECO:0000313" key="3">
    <source>
        <dbReference type="Proteomes" id="UP000464186"/>
    </source>
</evidence>
<dbReference type="AlphaFoldDB" id="A0A6P1NIA3"/>
<proteinExistence type="predicted"/>
<evidence type="ECO:0000259" key="1">
    <source>
        <dbReference type="PROSITE" id="PS51186"/>
    </source>
</evidence>
<dbReference type="InterPro" id="IPR016181">
    <property type="entry name" value="Acyl_CoA_acyltransferase"/>
</dbReference>
<dbReference type="Pfam" id="PF00583">
    <property type="entry name" value="Acetyltransf_1"/>
    <property type="match status" value="1"/>
</dbReference>
<dbReference type="Proteomes" id="UP000464186">
    <property type="component" value="Chromosome"/>
</dbReference>
<dbReference type="CDD" id="cd04301">
    <property type="entry name" value="NAT_SF"/>
    <property type="match status" value="1"/>
</dbReference>
<dbReference type="SUPFAM" id="SSF55729">
    <property type="entry name" value="Acyl-CoA N-acyltransferases (Nat)"/>
    <property type="match status" value="1"/>
</dbReference>
<accession>A0A6P1NIA3</accession>
<protein>
    <submittedName>
        <fullName evidence="2">GNAT family N-acetyltransferase</fullName>
    </submittedName>
</protein>
<keyword evidence="3" id="KW-1185">Reference proteome</keyword>
<organism evidence="2 3">
    <name type="scientific">Pseudarthrobacter psychrotolerans</name>
    <dbReference type="NCBI Taxonomy" id="2697569"/>
    <lineage>
        <taxon>Bacteria</taxon>
        <taxon>Bacillati</taxon>
        <taxon>Actinomycetota</taxon>
        <taxon>Actinomycetes</taxon>
        <taxon>Micrococcales</taxon>
        <taxon>Micrococcaceae</taxon>
        <taxon>Pseudarthrobacter</taxon>
    </lineage>
</organism>
<dbReference type="GO" id="GO:0016747">
    <property type="term" value="F:acyltransferase activity, transferring groups other than amino-acyl groups"/>
    <property type="evidence" value="ECO:0007669"/>
    <property type="project" value="InterPro"/>
</dbReference>
<gene>
    <name evidence="2" type="ORF">GU243_00640</name>
</gene>
<feature type="domain" description="N-acetyltransferase" evidence="1">
    <location>
        <begin position="1"/>
        <end position="139"/>
    </location>
</feature>
<dbReference type="EMBL" id="CP047898">
    <property type="protein sequence ID" value="QHK18537.1"/>
    <property type="molecule type" value="Genomic_DNA"/>
</dbReference>
<dbReference type="PROSITE" id="PS51186">
    <property type="entry name" value="GNAT"/>
    <property type="match status" value="1"/>
</dbReference>